<dbReference type="PANTHER" id="PTHR11394">
    <property type="entry name" value="TASTE RECEPTOR TYPE 2"/>
    <property type="match status" value="1"/>
</dbReference>
<feature type="transmembrane region" description="Helical" evidence="13">
    <location>
        <begin position="82"/>
        <end position="107"/>
    </location>
</feature>
<evidence type="ECO:0000313" key="14">
    <source>
        <dbReference type="EMBL" id="KAG8548481.1"/>
    </source>
</evidence>
<evidence type="ECO:0000256" key="5">
    <source>
        <dbReference type="ARBA" id="ARBA00022692"/>
    </source>
</evidence>
<evidence type="ECO:0000256" key="7">
    <source>
        <dbReference type="ARBA" id="ARBA00023040"/>
    </source>
</evidence>
<comment type="subcellular location">
    <subcellularLocation>
        <location evidence="1 12">Membrane</location>
        <topology evidence="1 12">Multi-pass membrane protein</topology>
    </subcellularLocation>
</comment>
<dbReference type="PANTHER" id="PTHR11394:SF159">
    <property type="entry name" value="TASTE RECEPTOR TYPE 2"/>
    <property type="match status" value="1"/>
</dbReference>
<dbReference type="GO" id="GO:0033038">
    <property type="term" value="F:bitter taste receptor activity"/>
    <property type="evidence" value="ECO:0007669"/>
    <property type="project" value="InterPro"/>
</dbReference>
<keyword evidence="3 12" id="KW-0919">Taste</keyword>
<organism evidence="14 15">
    <name type="scientific">Engystomops pustulosus</name>
    <name type="common">Tungara frog</name>
    <name type="synonym">Physalaemus pustulosus</name>
    <dbReference type="NCBI Taxonomy" id="76066"/>
    <lineage>
        <taxon>Eukaryota</taxon>
        <taxon>Metazoa</taxon>
        <taxon>Chordata</taxon>
        <taxon>Craniata</taxon>
        <taxon>Vertebrata</taxon>
        <taxon>Euteleostomi</taxon>
        <taxon>Amphibia</taxon>
        <taxon>Batrachia</taxon>
        <taxon>Anura</taxon>
        <taxon>Neobatrachia</taxon>
        <taxon>Hyloidea</taxon>
        <taxon>Leptodactylidae</taxon>
        <taxon>Leiuperinae</taxon>
        <taxon>Engystomops</taxon>
    </lineage>
</organism>
<feature type="transmembrane region" description="Helical" evidence="13">
    <location>
        <begin position="220"/>
        <end position="247"/>
    </location>
</feature>
<keyword evidence="6 13" id="KW-1133">Transmembrane helix</keyword>
<evidence type="ECO:0000256" key="1">
    <source>
        <dbReference type="ARBA" id="ARBA00004141"/>
    </source>
</evidence>
<dbReference type="Proteomes" id="UP000824782">
    <property type="component" value="Unassembled WGS sequence"/>
</dbReference>
<proteinExistence type="inferred from homology"/>
<accession>A0AAV6ZPD3</accession>
<sequence>MMAFLETSLMVTDVISILITFPGYMFILAVNILDWMEKKRCEISDQLIFGISLSILTHRVFEIGLDLVIVTKRPQTIQNQALLFLSYLSIVLCTFIFSTWLAIHFCLKIVNINCKPYICIQRMFPKIFPWILLPSILASLLISAPPAHWLGQNHLINSTVTPQYREYSFLQCFFYFLPYNVFLILCFLLFFSSGLNIILSLQRHIRRMHSSSSEFTAQIVATHITAIITIFSLLAFNLFYFVFLVMFMAFNLSQQATEFFPFLYALCHVFGVAILIKSSRKLQKKLHFVLFYC</sequence>
<evidence type="ECO:0000256" key="3">
    <source>
        <dbReference type="ARBA" id="ARBA00022480"/>
    </source>
</evidence>
<feature type="transmembrane region" description="Helical" evidence="13">
    <location>
        <begin position="47"/>
        <end position="70"/>
    </location>
</feature>
<reference evidence="14" key="1">
    <citation type="thesis" date="2020" institute="ProQuest LLC" country="789 East Eisenhower Parkway, Ann Arbor, MI, USA">
        <title>Comparative Genomics and Chromosome Evolution.</title>
        <authorList>
            <person name="Mudd A.B."/>
        </authorList>
    </citation>
    <scope>NUCLEOTIDE SEQUENCE</scope>
    <source>
        <strain evidence="14">237g6f4</strain>
        <tissue evidence="14">Blood</tissue>
    </source>
</reference>
<name>A0AAV6ZPD3_ENGPU</name>
<keyword evidence="4 12" id="KW-0716">Sensory transduction</keyword>
<evidence type="ECO:0000256" key="13">
    <source>
        <dbReference type="SAM" id="Phobius"/>
    </source>
</evidence>
<evidence type="ECO:0000256" key="9">
    <source>
        <dbReference type="ARBA" id="ARBA00023170"/>
    </source>
</evidence>
<dbReference type="GO" id="GO:0004930">
    <property type="term" value="F:G protein-coupled receptor activity"/>
    <property type="evidence" value="ECO:0007669"/>
    <property type="project" value="UniProtKB-KW"/>
</dbReference>
<protein>
    <recommendedName>
        <fullName evidence="12">Taste receptor type 2</fullName>
    </recommendedName>
</protein>
<keyword evidence="15" id="KW-1185">Reference proteome</keyword>
<feature type="transmembrane region" description="Helical" evidence="13">
    <location>
        <begin position="259"/>
        <end position="276"/>
    </location>
</feature>
<evidence type="ECO:0000256" key="4">
    <source>
        <dbReference type="ARBA" id="ARBA00022606"/>
    </source>
</evidence>
<feature type="transmembrane region" description="Helical" evidence="13">
    <location>
        <begin position="168"/>
        <end position="199"/>
    </location>
</feature>
<evidence type="ECO:0000313" key="15">
    <source>
        <dbReference type="Proteomes" id="UP000824782"/>
    </source>
</evidence>
<dbReference type="AlphaFoldDB" id="A0AAV6ZPD3"/>
<feature type="transmembrane region" description="Helical" evidence="13">
    <location>
        <begin position="14"/>
        <end position="35"/>
    </location>
</feature>
<evidence type="ECO:0000256" key="8">
    <source>
        <dbReference type="ARBA" id="ARBA00023136"/>
    </source>
</evidence>
<evidence type="ECO:0000256" key="11">
    <source>
        <dbReference type="RuleBase" id="RU004423"/>
    </source>
</evidence>
<evidence type="ECO:0000256" key="12">
    <source>
        <dbReference type="RuleBase" id="RU004424"/>
    </source>
</evidence>
<dbReference type="InterPro" id="IPR007960">
    <property type="entry name" value="TAS2R"/>
</dbReference>
<comment type="similarity">
    <text evidence="2 11">Belongs to the G-protein coupled receptor T2R family.</text>
</comment>
<dbReference type="GO" id="GO:0016020">
    <property type="term" value="C:membrane"/>
    <property type="evidence" value="ECO:0007669"/>
    <property type="project" value="UniProtKB-SubCell"/>
</dbReference>
<comment type="caution">
    <text evidence="14">The sequence shown here is derived from an EMBL/GenBank/DDBJ whole genome shotgun (WGS) entry which is preliminary data.</text>
</comment>
<feature type="non-terminal residue" evidence="14">
    <location>
        <position position="293"/>
    </location>
</feature>
<feature type="transmembrane region" description="Helical" evidence="13">
    <location>
        <begin position="127"/>
        <end position="148"/>
    </location>
</feature>
<keyword evidence="5 12" id="KW-0812">Transmembrane</keyword>
<dbReference type="Pfam" id="PF05296">
    <property type="entry name" value="TAS2R"/>
    <property type="match status" value="1"/>
</dbReference>
<keyword evidence="10 12" id="KW-0807">Transducer</keyword>
<evidence type="ECO:0000256" key="6">
    <source>
        <dbReference type="ARBA" id="ARBA00022989"/>
    </source>
</evidence>
<dbReference type="EMBL" id="WNYA01000400">
    <property type="protein sequence ID" value="KAG8548481.1"/>
    <property type="molecule type" value="Genomic_DNA"/>
</dbReference>
<evidence type="ECO:0000256" key="2">
    <source>
        <dbReference type="ARBA" id="ARBA00007376"/>
    </source>
</evidence>
<keyword evidence="7 12" id="KW-0297">G-protein coupled receptor</keyword>
<keyword evidence="9 12" id="KW-0675">Receptor</keyword>
<evidence type="ECO:0000256" key="10">
    <source>
        <dbReference type="ARBA" id="ARBA00023224"/>
    </source>
</evidence>
<keyword evidence="8 12" id="KW-0472">Membrane</keyword>
<gene>
    <name evidence="14" type="ORF">GDO81_025252</name>
</gene>